<protein>
    <submittedName>
        <fullName evidence="7">DNA recombination protein RmuC</fullName>
    </submittedName>
</protein>
<keyword evidence="6" id="KW-1133">Transmembrane helix</keyword>
<gene>
    <name evidence="7" type="primary">rmuC</name>
    <name evidence="7" type="ORF">DAY19_14260</name>
</gene>
<feature type="transmembrane region" description="Helical" evidence="6">
    <location>
        <begin position="6"/>
        <end position="22"/>
    </location>
</feature>
<keyword evidence="6" id="KW-0472">Membrane</keyword>
<sequence>MALTIVVIVLQIVIIGFLFLIFKKEQVVNFDEVNNLIRSQKNEMTDTLFKNNNQLAENFSNLRELVAERLMETKGALNKDLFTFKDQLGKDLEAKFDKTNKSIQDKLQNIDNKVQENLNENFKKTNETFTGIIARLAKIDEAQKKIESLSTNVVSLQEVLTDKKSRGIFGEVQLTSLLKSVFGEGDKYYKLQYKLSNDKLVDAMVDLPDPIGKLCVDSKFPLENFKRMFEGSLEEKASARKEFVRNVKKHIDDISSKYIIKGETAEQAVLFLPAEAIFAEIHAYHEDIISYSQKHNVWIASPTTFMATLTTVQSVMMNMERSKYMSILHEEINKLGKDFNLYEKRWTDLTKHLATVTKDVNNINITTGKISKRFQKIMEVEIDKAQLANVAEVEFTSQEPSNDL</sequence>
<comment type="caution">
    <text evidence="7">The sequence shown here is derived from an EMBL/GenBank/DDBJ whole genome shotgun (WGS) entry which is preliminary data.</text>
</comment>
<evidence type="ECO:0000313" key="7">
    <source>
        <dbReference type="EMBL" id="RZF21139.1"/>
    </source>
</evidence>
<name>A0ABY0IF34_9BACT</name>
<dbReference type="Proteomes" id="UP000443582">
    <property type="component" value="Unassembled WGS sequence"/>
</dbReference>
<dbReference type="RefSeq" id="WP_115363654.1">
    <property type="nucleotide sequence ID" value="NZ_QDKL01000003.1"/>
</dbReference>
<evidence type="ECO:0000313" key="8">
    <source>
        <dbReference type="Proteomes" id="UP000443582"/>
    </source>
</evidence>
<keyword evidence="3 5" id="KW-0175">Coiled coil</keyword>
<keyword evidence="4" id="KW-0233">DNA recombination</keyword>
<dbReference type="InterPro" id="IPR003798">
    <property type="entry name" value="DNA_recombination_RmuC"/>
</dbReference>
<evidence type="ECO:0000256" key="6">
    <source>
        <dbReference type="SAM" id="Phobius"/>
    </source>
</evidence>
<proteinExistence type="inferred from homology"/>
<comment type="similarity">
    <text evidence="2">Belongs to the RmuC family.</text>
</comment>
<organism evidence="7 8">
    <name type="scientific">Halobacteriovorax vibrionivorans</name>
    <dbReference type="NCBI Taxonomy" id="2152716"/>
    <lineage>
        <taxon>Bacteria</taxon>
        <taxon>Pseudomonadati</taxon>
        <taxon>Bdellovibrionota</taxon>
        <taxon>Bacteriovoracia</taxon>
        <taxon>Bacteriovoracales</taxon>
        <taxon>Halobacteriovoraceae</taxon>
        <taxon>Halobacteriovorax</taxon>
    </lineage>
</organism>
<reference evidence="8" key="1">
    <citation type="journal article" date="2019" name="Int. J. Syst. Evol. Microbiol.">
        <title>Halobacteriovorax valvorus sp. nov., a novel prokaryotic predator isolated from coastal seawater of China.</title>
        <authorList>
            <person name="Chen M.-X."/>
        </authorList>
    </citation>
    <scope>NUCLEOTIDE SEQUENCE [LARGE SCALE GENOMIC DNA]</scope>
    <source>
        <strain evidence="8">BL9</strain>
    </source>
</reference>
<evidence type="ECO:0000256" key="5">
    <source>
        <dbReference type="SAM" id="Coils"/>
    </source>
</evidence>
<evidence type="ECO:0000256" key="2">
    <source>
        <dbReference type="ARBA" id="ARBA00009840"/>
    </source>
</evidence>
<evidence type="ECO:0000256" key="3">
    <source>
        <dbReference type="ARBA" id="ARBA00023054"/>
    </source>
</evidence>
<comment type="function">
    <text evidence="1">Involved in DNA recombination.</text>
</comment>
<evidence type="ECO:0000256" key="4">
    <source>
        <dbReference type="ARBA" id="ARBA00023172"/>
    </source>
</evidence>
<dbReference type="PANTHER" id="PTHR30563:SF0">
    <property type="entry name" value="DNA RECOMBINATION PROTEIN RMUC"/>
    <property type="match status" value="1"/>
</dbReference>
<keyword evidence="8" id="KW-1185">Reference proteome</keyword>
<dbReference type="Pfam" id="PF02646">
    <property type="entry name" value="RmuC"/>
    <property type="match status" value="1"/>
</dbReference>
<dbReference type="PANTHER" id="PTHR30563">
    <property type="entry name" value="DNA RECOMBINATION PROTEIN RMUC"/>
    <property type="match status" value="1"/>
</dbReference>
<keyword evidence="6" id="KW-0812">Transmembrane</keyword>
<dbReference type="EMBL" id="QDKL01000003">
    <property type="protein sequence ID" value="RZF21139.1"/>
    <property type="molecule type" value="Genomic_DNA"/>
</dbReference>
<accession>A0ABY0IF34</accession>
<feature type="coiled-coil region" evidence="5">
    <location>
        <begin position="100"/>
        <end position="159"/>
    </location>
</feature>
<evidence type="ECO:0000256" key="1">
    <source>
        <dbReference type="ARBA" id="ARBA00003416"/>
    </source>
</evidence>